<gene>
    <name evidence="1" type="ORF">BDY19DRAFT_901977</name>
</gene>
<sequence>MARFASVLLLVAAALPYAFATNCGSNEFFYAKQNCCLPHGGIPNPPSPPPSFQCPTNGWYYHPQQGNCVPSTPQTPTSPPPACHSSCSWKPDQSKCIPNNTPTPSPPKNTYTPPYPPKNTYTPPSPPKTTPTPPPTTTPSSPNCASDHFWYAPVGCCPHGGPPSPPSPPPESSCPTDGWYWHTGAGCCAPHHPVPPSSPPPTCKPGCSWNPDSSKCNPQPPTPPSNPHPQPSHHYKRHMKSRAITLCPLGLEACPIQGLMTSSGDYECLDTTAELTSCGGCASTGIGQDCTAIEGVWNVACNIGKCKIGSCASGYKLSIDGKSCLKL</sequence>
<dbReference type="Proteomes" id="UP001055072">
    <property type="component" value="Unassembled WGS sequence"/>
</dbReference>
<comment type="caution">
    <text evidence="1">The sequence shown here is derived from an EMBL/GenBank/DDBJ whole genome shotgun (WGS) entry which is preliminary data.</text>
</comment>
<evidence type="ECO:0000313" key="1">
    <source>
        <dbReference type="EMBL" id="KAI0094901.1"/>
    </source>
</evidence>
<reference evidence="1" key="1">
    <citation type="journal article" date="2021" name="Environ. Microbiol.">
        <title>Gene family expansions and transcriptome signatures uncover fungal adaptations to wood decay.</title>
        <authorList>
            <person name="Hage H."/>
            <person name="Miyauchi S."/>
            <person name="Viragh M."/>
            <person name="Drula E."/>
            <person name="Min B."/>
            <person name="Chaduli D."/>
            <person name="Navarro D."/>
            <person name="Favel A."/>
            <person name="Norest M."/>
            <person name="Lesage-Meessen L."/>
            <person name="Balint B."/>
            <person name="Merenyi Z."/>
            <person name="de Eugenio L."/>
            <person name="Morin E."/>
            <person name="Martinez A.T."/>
            <person name="Baldrian P."/>
            <person name="Stursova M."/>
            <person name="Martinez M.J."/>
            <person name="Novotny C."/>
            <person name="Magnuson J.K."/>
            <person name="Spatafora J.W."/>
            <person name="Maurice S."/>
            <person name="Pangilinan J."/>
            <person name="Andreopoulos W."/>
            <person name="LaButti K."/>
            <person name="Hundley H."/>
            <person name="Na H."/>
            <person name="Kuo A."/>
            <person name="Barry K."/>
            <person name="Lipzen A."/>
            <person name="Henrissat B."/>
            <person name="Riley R."/>
            <person name="Ahrendt S."/>
            <person name="Nagy L.G."/>
            <person name="Grigoriev I.V."/>
            <person name="Martin F."/>
            <person name="Rosso M.N."/>
        </authorList>
    </citation>
    <scope>NUCLEOTIDE SEQUENCE</scope>
    <source>
        <strain evidence="1">CBS 384.51</strain>
    </source>
</reference>
<dbReference type="EMBL" id="MU274900">
    <property type="protein sequence ID" value="KAI0094901.1"/>
    <property type="molecule type" value="Genomic_DNA"/>
</dbReference>
<protein>
    <submittedName>
        <fullName evidence="1">Uncharacterized protein</fullName>
    </submittedName>
</protein>
<accession>A0ACB8UL21</accession>
<organism evidence="1 2">
    <name type="scientific">Irpex rosettiformis</name>
    <dbReference type="NCBI Taxonomy" id="378272"/>
    <lineage>
        <taxon>Eukaryota</taxon>
        <taxon>Fungi</taxon>
        <taxon>Dikarya</taxon>
        <taxon>Basidiomycota</taxon>
        <taxon>Agaricomycotina</taxon>
        <taxon>Agaricomycetes</taxon>
        <taxon>Polyporales</taxon>
        <taxon>Irpicaceae</taxon>
        <taxon>Irpex</taxon>
    </lineage>
</organism>
<evidence type="ECO:0000313" key="2">
    <source>
        <dbReference type="Proteomes" id="UP001055072"/>
    </source>
</evidence>
<keyword evidence="2" id="KW-1185">Reference proteome</keyword>
<name>A0ACB8UL21_9APHY</name>
<proteinExistence type="predicted"/>